<reference evidence="3" key="1">
    <citation type="submission" date="2017-09" db="EMBL/GenBank/DDBJ databases">
        <title>Depth-based differentiation of microbial function through sediment-hosted aquifers and enrichment of novel symbionts in the deep terrestrial subsurface.</title>
        <authorList>
            <person name="Probst A.J."/>
            <person name="Ladd B."/>
            <person name="Jarett J.K."/>
            <person name="Geller-Mcgrath D.E."/>
            <person name="Sieber C.M.K."/>
            <person name="Emerson J.B."/>
            <person name="Anantharaman K."/>
            <person name="Thomas B.C."/>
            <person name="Malmstrom R."/>
            <person name="Stieglmeier M."/>
            <person name="Klingl A."/>
            <person name="Woyke T."/>
            <person name="Ryan C.M."/>
            <person name="Banfield J.F."/>
        </authorList>
    </citation>
    <scope>NUCLEOTIDE SEQUENCE [LARGE SCALE GENOMIC DNA]</scope>
</reference>
<dbReference type="EMBL" id="PEZW01000018">
    <property type="protein sequence ID" value="PIS07633.1"/>
    <property type="molecule type" value="Genomic_DNA"/>
</dbReference>
<evidence type="ECO:0000313" key="2">
    <source>
        <dbReference type="EMBL" id="PIS07633.1"/>
    </source>
</evidence>
<protein>
    <submittedName>
        <fullName evidence="2">Uncharacterized protein</fullName>
    </submittedName>
</protein>
<feature type="region of interest" description="Disordered" evidence="1">
    <location>
        <begin position="72"/>
        <end position="100"/>
    </location>
</feature>
<sequence>MHHSRRFLSDAGDRVDGGLAVFPEPIERKQIGRVSCRIDEIREVERDETALDPPFLEEDEPLQLLPRIHERGHRVGKGGGDSQKFPAGFVVTTKKPVGRQ</sequence>
<dbReference type="Proteomes" id="UP000231382">
    <property type="component" value="Unassembled WGS sequence"/>
</dbReference>
<comment type="caution">
    <text evidence="2">The sequence shown here is derived from an EMBL/GenBank/DDBJ whole genome shotgun (WGS) entry which is preliminary data.</text>
</comment>
<gene>
    <name evidence="2" type="ORF">COT78_02955</name>
</gene>
<proteinExistence type="predicted"/>
<dbReference type="AlphaFoldDB" id="A0A2H0W6B1"/>
<evidence type="ECO:0000256" key="1">
    <source>
        <dbReference type="SAM" id="MobiDB-lite"/>
    </source>
</evidence>
<organism evidence="2 3">
    <name type="scientific">Candidatus Berkelbacteria bacterium CG10_big_fil_rev_8_21_14_0_10_43_13</name>
    <dbReference type="NCBI Taxonomy" id="1974514"/>
    <lineage>
        <taxon>Bacteria</taxon>
        <taxon>Candidatus Berkelbacteria</taxon>
    </lineage>
</organism>
<evidence type="ECO:0000313" key="3">
    <source>
        <dbReference type="Proteomes" id="UP000231382"/>
    </source>
</evidence>
<name>A0A2H0W6B1_9BACT</name>
<accession>A0A2H0W6B1</accession>